<feature type="transmembrane region" description="Helical" evidence="1">
    <location>
        <begin position="59"/>
        <end position="78"/>
    </location>
</feature>
<reference evidence="2 3" key="1">
    <citation type="submission" date="2020-02" db="EMBL/GenBank/DDBJ databases">
        <title>Genome sequencing for Draconibacterium sp. strain M1.</title>
        <authorList>
            <person name="Park S.-J."/>
        </authorList>
    </citation>
    <scope>NUCLEOTIDE SEQUENCE [LARGE SCALE GENOMIC DNA]</scope>
    <source>
        <strain evidence="2 3">M1</strain>
    </source>
</reference>
<gene>
    <name evidence="2" type="ORF">G0Q07_01445</name>
</gene>
<feature type="transmembrane region" description="Helical" evidence="1">
    <location>
        <begin position="6"/>
        <end position="24"/>
    </location>
</feature>
<feature type="transmembrane region" description="Helical" evidence="1">
    <location>
        <begin position="118"/>
        <end position="140"/>
    </location>
</feature>
<keyword evidence="1" id="KW-0472">Membrane</keyword>
<protein>
    <submittedName>
        <fullName evidence="2">Uncharacterized protein</fullName>
    </submittedName>
</protein>
<feature type="transmembrane region" description="Helical" evidence="1">
    <location>
        <begin position="90"/>
        <end position="112"/>
    </location>
</feature>
<feature type="transmembrane region" description="Helical" evidence="1">
    <location>
        <begin position="36"/>
        <end position="53"/>
    </location>
</feature>
<feature type="transmembrane region" description="Helical" evidence="1">
    <location>
        <begin position="152"/>
        <end position="175"/>
    </location>
</feature>
<dbReference type="AlphaFoldDB" id="A0A6C0R9C2"/>
<proteinExistence type="predicted"/>
<keyword evidence="3" id="KW-1185">Reference proteome</keyword>
<accession>A0A6C0R9C2</accession>
<dbReference type="EMBL" id="CP048409">
    <property type="protein sequence ID" value="QIA06476.1"/>
    <property type="molecule type" value="Genomic_DNA"/>
</dbReference>
<dbReference type="RefSeq" id="WP_163344408.1">
    <property type="nucleotide sequence ID" value="NZ_CP048409.1"/>
</dbReference>
<keyword evidence="1" id="KW-1133">Transmembrane helix</keyword>
<sequence>MSTIQILTIINSGISLIMGLYMLLLRKSTTGHGIGFWASGSLVIGFGLLFRLFPSHNEYLSMVAPGLMVSVGLYLYLAGIWKFKQRKIHYPIIIGFPLADFLQSLVFFFVFHSFQLQLAIHVLFLSVYCVIAIVEMFNLSPEQNFLKQIFRINAFSFFIFFLLLMINLVAVMQNISINTSELSTSGIVLHIISGFVMIALTFGFLTAANMQLSNDLRSQLKSRDRFFSIIAHDLRGR</sequence>
<keyword evidence="1" id="KW-0812">Transmembrane</keyword>
<organism evidence="2 3">
    <name type="scientific">Draconibacterium halophilum</name>
    <dbReference type="NCBI Taxonomy" id="2706887"/>
    <lineage>
        <taxon>Bacteria</taxon>
        <taxon>Pseudomonadati</taxon>
        <taxon>Bacteroidota</taxon>
        <taxon>Bacteroidia</taxon>
        <taxon>Marinilabiliales</taxon>
        <taxon>Prolixibacteraceae</taxon>
        <taxon>Draconibacterium</taxon>
    </lineage>
</organism>
<dbReference type="KEGG" id="drc:G0Q07_01445"/>
<feature type="transmembrane region" description="Helical" evidence="1">
    <location>
        <begin position="187"/>
        <end position="208"/>
    </location>
</feature>
<evidence type="ECO:0000313" key="3">
    <source>
        <dbReference type="Proteomes" id="UP000474630"/>
    </source>
</evidence>
<evidence type="ECO:0000256" key="1">
    <source>
        <dbReference type="SAM" id="Phobius"/>
    </source>
</evidence>
<evidence type="ECO:0000313" key="2">
    <source>
        <dbReference type="EMBL" id="QIA06476.1"/>
    </source>
</evidence>
<name>A0A6C0R9C2_9BACT</name>
<dbReference type="Proteomes" id="UP000474630">
    <property type="component" value="Chromosome"/>
</dbReference>